<keyword evidence="4" id="KW-1185">Reference proteome</keyword>
<dbReference type="InterPro" id="IPR036866">
    <property type="entry name" value="RibonucZ/Hydroxyglut_hydro"/>
</dbReference>
<organism evidence="3 4">
    <name type="scientific">Bacillus spongiae</name>
    <dbReference type="NCBI Taxonomy" id="2683610"/>
    <lineage>
        <taxon>Bacteria</taxon>
        <taxon>Bacillati</taxon>
        <taxon>Bacillota</taxon>
        <taxon>Bacilli</taxon>
        <taxon>Bacillales</taxon>
        <taxon>Bacillaceae</taxon>
        <taxon>Bacillus</taxon>
    </lineage>
</organism>
<dbReference type="PANTHER" id="PTHR46018">
    <property type="entry name" value="ZINC PHOSPHODIESTERASE ELAC PROTEIN 1"/>
    <property type="match status" value="1"/>
</dbReference>
<proteinExistence type="predicted"/>
<name>A0ABU8HAY2_9BACI</name>
<evidence type="ECO:0000313" key="3">
    <source>
        <dbReference type="EMBL" id="MEI5906473.1"/>
    </source>
</evidence>
<dbReference type="Proteomes" id="UP001312865">
    <property type="component" value="Unassembled WGS sequence"/>
</dbReference>
<evidence type="ECO:0000313" key="4">
    <source>
        <dbReference type="Proteomes" id="UP001312865"/>
    </source>
</evidence>
<feature type="domain" description="Metallo-beta-lactamase" evidence="2">
    <location>
        <begin position="18"/>
        <end position="211"/>
    </location>
</feature>
<evidence type="ECO:0000259" key="2">
    <source>
        <dbReference type="SMART" id="SM00849"/>
    </source>
</evidence>
<protein>
    <submittedName>
        <fullName evidence="3">MBL fold metallo-hydrolase</fullName>
    </submittedName>
</protein>
<dbReference type="Gene3D" id="3.60.15.10">
    <property type="entry name" value="Ribonuclease Z/Hydroxyacylglutathione hydrolase-like"/>
    <property type="match status" value="1"/>
</dbReference>
<accession>A0ABU8HAY2</accession>
<dbReference type="Pfam" id="PF12706">
    <property type="entry name" value="Lactamase_B_2"/>
    <property type="match status" value="1"/>
</dbReference>
<dbReference type="InterPro" id="IPR001279">
    <property type="entry name" value="Metallo-B-lactamas"/>
</dbReference>
<dbReference type="EMBL" id="JBBAXC010000003">
    <property type="protein sequence ID" value="MEI5906473.1"/>
    <property type="molecule type" value="Genomic_DNA"/>
</dbReference>
<evidence type="ECO:0000256" key="1">
    <source>
        <dbReference type="ARBA" id="ARBA00022833"/>
    </source>
</evidence>
<sequence>MKLTIIGHWGGYPAKNEASSGYLIQNKGFNLLIDCGSGVLSALQNILLPEELDAVVISHYHPDHVADIGVLQHALLIGKHSGKHNKTLPIYGHMESANGFRSLSYKDITKGHAYFEQQPFNIGPFTINTLRTNHPVPCFAMRIQTGQQSLVFTADSAFQDSFVSFSESTDLLLCEANFFKGMNGKAAGHMTSEEAGVLAQKANVKKLVLTHLPHFGNISQLQLEAEQYFSGPVVLARQNLTLTI</sequence>
<dbReference type="SMART" id="SM00849">
    <property type="entry name" value="Lactamase_B"/>
    <property type="match status" value="1"/>
</dbReference>
<keyword evidence="1" id="KW-0862">Zinc</keyword>
<gene>
    <name evidence="3" type="ORF">WAK64_05315</name>
</gene>
<dbReference type="PANTHER" id="PTHR46018:SF4">
    <property type="entry name" value="METALLO-HYDROLASE YHFI-RELATED"/>
    <property type="match status" value="1"/>
</dbReference>
<comment type="caution">
    <text evidence="3">The sequence shown here is derived from an EMBL/GenBank/DDBJ whole genome shotgun (WGS) entry which is preliminary data.</text>
</comment>
<dbReference type="RefSeq" id="WP_336585905.1">
    <property type="nucleotide sequence ID" value="NZ_JBBAXC010000003.1"/>
</dbReference>
<dbReference type="CDD" id="cd07716">
    <property type="entry name" value="RNaseZ_short-form-like_MBL-fold"/>
    <property type="match status" value="1"/>
</dbReference>
<reference evidence="3 4" key="1">
    <citation type="journal article" date="2018" name="J. Microbiol.">
        <title>Bacillus spongiae sp. nov., isolated from sponge of Jeju Island.</title>
        <authorList>
            <person name="Lee G.E."/>
            <person name="Im W.T."/>
            <person name="Park J.S."/>
        </authorList>
    </citation>
    <scope>NUCLEOTIDE SEQUENCE [LARGE SCALE GENOMIC DNA]</scope>
    <source>
        <strain evidence="3 4">135PIL107-10</strain>
    </source>
</reference>
<dbReference type="SUPFAM" id="SSF56281">
    <property type="entry name" value="Metallo-hydrolase/oxidoreductase"/>
    <property type="match status" value="1"/>
</dbReference>